<reference evidence="2 4" key="6">
    <citation type="journal article" date="2005" name="PLoS Comput. Biol.">
        <title>Combined evidence annotation of transposable elements in genome sequences.</title>
        <authorList>
            <person name="Quesneville H."/>
            <person name="Bergman C.M."/>
            <person name="Andrieu O."/>
            <person name="Autard D."/>
            <person name="Nouaud D."/>
            <person name="Ashburner M."/>
            <person name="Anxolabehere D."/>
        </authorList>
    </citation>
    <scope>NUCLEOTIDE SEQUENCE [LARGE SCALE GENOMIC DNA]</scope>
    <source>
        <strain evidence="4">Berkeley</strain>
    </source>
</reference>
<dbReference type="RefSeq" id="NP_001246405.1">
    <property type="nucleotide sequence ID" value="NM_001259476.2"/>
</dbReference>
<evidence type="ECO:0000313" key="4">
    <source>
        <dbReference type="Proteomes" id="UP000000803"/>
    </source>
</evidence>
<gene>
    <name evidence="2 3" type="primary">BomT1</name>
    <name evidence="2" type="synonym">Bom202</name>
    <name evidence="2" type="synonym">CG42737</name>
    <name evidence="2" type="synonym">chr2R.1731</name>
    <name evidence="2" type="synonym">Dmel\CG43202</name>
    <name evidence="2" type="synonym">DMG8-chr2R.26.014</name>
    <name evidence="2 3" type="ORF">CG43202</name>
    <name evidence="2" type="ORF">Dmel_CG43202</name>
</gene>
<name>A0A0B4K792_DROME</name>
<keyword evidence="4" id="KW-1185">Reference proteome</keyword>
<dbReference type="AGR" id="FB:FBgn0262838"/>
<dbReference type="OMA" id="GNCNGCT"/>
<reference evidence="2 4" key="1">
    <citation type="journal article" date="2000" name="Science">
        <title>The genome sequence of Drosophila melanogaster.</title>
        <authorList>
            <person name="Adams M.D."/>
            <person name="Celniker S.E."/>
            <person name="Holt R.A."/>
            <person name="Evans C.A."/>
            <person name="Gocayne J.D."/>
            <person name="Amanatides P.G."/>
            <person name="Scherer S.E."/>
            <person name="Li P.W."/>
            <person name="Hoskins R.A."/>
            <person name="Galle R.F."/>
            <person name="George R.A."/>
            <person name="Lewis S.E."/>
            <person name="Richards S."/>
            <person name="Ashburner M."/>
            <person name="Henderson S.N."/>
            <person name="Sutton G.G."/>
            <person name="Wortman J.R."/>
            <person name="Yandell M.D."/>
            <person name="Zhang Q."/>
            <person name="Chen L.X."/>
            <person name="Brandon R.C."/>
            <person name="Rogers Y.H."/>
            <person name="Blazej R.G."/>
            <person name="Champe M."/>
            <person name="Pfeiffer B.D."/>
            <person name="Wan K.H."/>
            <person name="Doyle C."/>
            <person name="Baxter E.G."/>
            <person name="Helt G."/>
            <person name="Nelson C.R."/>
            <person name="Gabor G.L."/>
            <person name="Abril J.F."/>
            <person name="Agbayani A."/>
            <person name="An H.J."/>
            <person name="Andrews-Pfannkoch C."/>
            <person name="Baldwin D."/>
            <person name="Ballew R.M."/>
            <person name="Basu A."/>
            <person name="Baxendale J."/>
            <person name="Bayraktaroglu L."/>
            <person name="Beasley E.M."/>
            <person name="Beeson K.Y."/>
            <person name="Benos P.V."/>
            <person name="Berman B.P."/>
            <person name="Bhandari D."/>
            <person name="Bolshakov S."/>
            <person name="Borkova D."/>
            <person name="Botchan M.R."/>
            <person name="Bouck J."/>
            <person name="Brokstein P."/>
            <person name="Brottier P."/>
            <person name="Burtis K.C."/>
            <person name="Busam D.A."/>
            <person name="Butler H."/>
            <person name="Cadieu E."/>
            <person name="Center A."/>
            <person name="Chandra I."/>
            <person name="Cherry J.M."/>
            <person name="Cawley S."/>
            <person name="Dahlke C."/>
            <person name="Davenport L.B."/>
            <person name="Davies P."/>
            <person name="de Pablos B."/>
            <person name="Delcher A."/>
            <person name="Deng Z."/>
            <person name="Mays A.D."/>
            <person name="Dew I."/>
            <person name="Dietz S.M."/>
            <person name="Dodson K."/>
            <person name="Doup L.E."/>
            <person name="Downes M."/>
            <person name="Dugan-Rocha S."/>
            <person name="Dunkov B.C."/>
            <person name="Dunn P."/>
            <person name="Durbin K.J."/>
            <person name="Evangelista C.C."/>
            <person name="Ferraz C."/>
            <person name="Ferriera S."/>
            <person name="Fleischmann W."/>
            <person name="Fosler C."/>
            <person name="Gabrielian A.E."/>
            <person name="Garg N.S."/>
            <person name="Gelbart W.M."/>
            <person name="Glasser K."/>
            <person name="Glodek A."/>
            <person name="Gong F."/>
            <person name="Gorrell J.H."/>
            <person name="Gu Z."/>
            <person name="Guan P."/>
            <person name="Harris M."/>
            <person name="Harris N.L."/>
            <person name="Harvey D."/>
            <person name="Heiman T.J."/>
            <person name="Hernandez J.R."/>
            <person name="Houck J."/>
            <person name="Hostin D."/>
            <person name="Houston K.A."/>
            <person name="Howland T.J."/>
            <person name="Wei M.H."/>
            <person name="Ibegwam C."/>
            <person name="Jalali M."/>
            <person name="Kalush F."/>
            <person name="Karpen G.H."/>
            <person name="Ke Z."/>
            <person name="Kennison J.A."/>
            <person name="Ketchum K.A."/>
            <person name="Kimmel B.E."/>
            <person name="Kodira C.D."/>
            <person name="Kraft C."/>
            <person name="Kravitz S."/>
            <person name="Kulp D."/>
            <person name="Lai Z."/>
            <person name="Lasko P."/>
            <person name="Lei Y."/>
            <person name="Levitsky A.A."/>
            <person name="Li J."/>
            <person name="Li Z."/>
            <person name="Liang Y."/>
            <person name="Lin X."/>
            <person name="Liu X."/>
            <person name="Mattei B."/>
            <person name="McIntosh T.C."/>
            <person name="McLeod M.P."/>
            <person name="McPherson D."/>
            <person name="Merkulov G."/>
            <person name="Milshina N.V."/>
            <person name="Mobarry C."/>
            <person name="Morris J."/>
            <person name="Moshrefi A."/>
            <person name="Mount S.M."/>
            <person name="Moy M."/>
            <person name="Murphy B."/>
            <person name="Murphy L."/>
            <person name="Muzny D.M."/>
            <person name="Nelson D.L."/>
            <person name="Nelson D.R."/>
            <person name="Nelson K.A."/>
            <person name="Nixon K."/>
            <person name="Nusskern D.R."/>
            <person name="Pacleb J.M."/>
            <person name="Palazzolo M."/>
            <person name="Pittman G.S."/>
            <person name="Pan S."/>
            <person name="Pollard J."/>
            <person name="Puri V."/>
            <person name="Reese M.G."/>
            <person name="Reinert K."/>
            <person name="Remington K."/>
            <person name="Saunders R.D."/>
            <person name="Scheeler F."/>
            <person name="Shen H."/>
            <person name="Shue B.C."/>
            <person name="Siden-Kiamos I."/>
            <person name="Simpson M."/>
            <person name="Skupski M.P."/>
            <person name="Smith T."/>
            <person name="Spier E."/>
            <person name="Spradling A.C."/>
            <person name="Stapleton M."/>
            <person name="Strong R."/>
            <person name="Sun E."/>
            <person name="Svirskas R."/>
            <person name="Tector C."/>
            <person name="Turner R."/>
            <person name="Venter E."/>
            <person name="Wang A.H."/>
            <person name="Wang X."/>
            <person name="Wang Z.Y."/>
            <person name="Wassarman D.A."/>
            <person name="Weinstock G.M."/>
            <person name="Weissenbach J."/>
            <person name="Williams S.M."/>
            <person name="WoodageT"/>
            <person name="Worley K.C."/>
            <person name="Wu D."/>
            <person name="Yang S."/>
            <person name="Yao Q.A."/>
            <person name="Ye J."/>
            <person name="Yeh R.F."/>
            <person name="Zaveri J.S."/>
            <person name="Zhan M."/>
            <person name="Zhang G."/>
            <person name="Zhao Q."/>
            <person name="Zheng L."/>
            <person name="Zheng X.H."/>
            <person name="Zhong F.N."/>
            <person name="Zhong W."/>
            <person name="Zhou X."/>
            <person name="Zhu S."/>
            <person name="Zhu X."/>
            <person name="Smith H.O."/>
            <person name="Gibbs R.A."/>
            <person name="Myers E.W."/>
            <person name="Rubin G.M."/>
            <person name="Venter J.C."/>
        </authorList>
    </citation>
    <scope>NUCLEOTIDE SEQUENCE [LARGE SCALE GENOMIC DNA]</scope>
    <source>
        <strain evidence="4">Berkeley</strain>
    </source>
</reference>
<evidence type="ECO:0000256" key="1">
    <source>
        <dbReference type="SAM" id="SignalP"/>
    </source>
</evidence>
<dbReference type="OrthoDB" id="7840022at2759"/>
<evidence type="ECO:0000313" key="2">
    <source>
        <dbReference type="EMBL" id="AFH08158.1"/>
    </source>
</evidence>
<dbReference type="AlphaFoldDB" id="A0A0B4K792"/>
<dbReference type="PaxDb" id="7227-FBpp0297216"/>
<reference evidence="2 4" key="9">
    <citation type="journal article" date="2015" name="G3 (Bethesda)">
        <title>Gene Model Annotations for Drosophila melanogaster: Impact of High-Throughput Data.</title>
        <authorList>
            <consortium name="FlyBase Consortium"/>
            <person name="Matthews B.B."/>
            <person name="Dos Santos G."/>
            <person name="Crosby M.A."/>
            <person name="Emmert D.B."/>
            <person name="St Pierre S.E."/>
            <person name="Gramates L.S."/>
            <person name="Zhou P."/>
            <person name="Schroeder A.J."/>
            <person name="Falls K."/>
            <person name="Strelets V."/>
            <person name="Russo S.M."/>
            <person name="Gelbart W.M."/>
            <person name="null"/>
        </authorList>
    </citation>
    <scope>NUCLEOTIDE SEQUENCE [LARGE SCALE GENOMIC DNA]</scope>
    <source>
        <strain evidence="4">Berkeley</strain>
    </source>
</reference>
<dbReference type="InParanoid" id="A0A0B4K792"/>
<dbReference type="Bgee" id="FBgn0262838">
    <property type="expression patterns" value="Expressed in fat body cell in arthropod fat body and 46 other cell types or tissues"/>
</dbReference>
<feature type="signal peptide" evidence="1">
    <location>
        <begin position="1"/>
        <end position="22"/>
    </location>
</feature>
<dbReference type="EMBL" id="AE013599">
    <property type="protein sequence ID" value="AFH08158.1"/>
    <property type="molecule type" value="Genomic_DNA"/>
</dbReference>
<reference evidence="2 4" key="2">
    <citation type="journal article" date="2002" name="Genome Biol.">
        <title>Finishing a whole-genome shotgun: release 3 of the Drosophila melanogaster euchromatic genome sequence.</title>
        <authorList>
            <person name="Celniker S.E."/>
            <person name="Wheeler D.A."/>
            <person name="Kronmiller B."/>
            <person name="Carlson J.W."/>
            <person name="Halpern A."/>
            <person name="Patel S."/>
            <person name="Adams M."/>
            <person name="Champe M."/>
            <person name="Dugan S.P."/>
            <person name="Frise E."/>
            <person name="Hodgson A."/>
            <person name="George R.A."/>
            <person name="Hoskins R.A."/>
            <person name="Laverty T."/>
            <person name="Muzny D.M."/>
            <person name="Nelson C.R."/>
            <person name="Pacleb J.M."/>
            <person name="Park S."/>
            <person name="Pfeiffer B.D."/>
            <person name="Richards S."/>
            <person name="Sodergren E.J."/>
            <person name="Svirskas R."/>
            <person name="Tabor P.E."/>
            <person name="Wan K."/>
            <person name="Stapleton M."/>
            <person name="Sutton G.G."/>
            <person name="Venter C."/>
            <person name="Weinstock G."/>
            <person name="Scherer S.E."/>
            <person name="Myers E.W."/>
            <person name="Gibbs R.A."/>
            <person name="Rubin G.M."/>
        </authorList>
    </citation>
    <scope>NUCLEOTIDE SEQUENCE [LARGE SCALE GENOMIC DNA]</scope>
    <source>
        <strain evidence="4">Berkeley</strain>
    </source>
</reference>
<keyword evidence="1" id="KW-0732">Signal</keyword>
<feature type="chain" id="PRO_5002092015" evidence="1">
    <location>
        <begin position="23"/>
        <end position="63"/>
    </location>
</feature>
<reference evidence="2 4" key="8">
    <citation type="journal article" date="2007" name="Science">
        <title>Sequence finishing and mapping of Drosophila melanogaster heterochromatin.</title>
        <authorList>
            <person name="Hoskins R.A."/>
            <person name="Carlson J.W."/>
            <person name="Kennedy C."/>
            <person name="Acevedo D."/>
            <person name="Evans-Holm M."/>
            <person name="Frise E."/>
            <person name="Wan K.H."/>
            <person name="Park S."/>
            <person name="Mendez-Lago M."/>
            <person name="Rossi F."/>
            <person name="Villasante A."/>
            <person name="Dimitri P."/>
            <person name="Karpen G.H."/>
            <person name="Celniker S.E."/>
        </authorList>
    </citation>
    <scope>NUCLEOTIDE SEQUENCE [LARGE SCALE GENOMIC DNA]</scope>
    <source>
        <strain evidence="4">Berkeley</strain>
    </source>
</reference>
<dbReference type="Proteomes" id="UP000000803">
    <property type="component" value="Chromosome 2R"/>
</dbReference>
<reference evidence="2 4" key="11">
    <citation type="journal article" date="2015" name="Genome Res.">
        <title>The Release 6 reference sequence of the Drosophila melanogaster genome.</title>
        <authorList>
            <person name="Hoskins R.A."/>
            <person name="Carlson J.W."/>
            <person name="Wan K.H."/>
            <person name="Park S."/>
            <person name="Mendez I."/>
            <person name="Galle S.E."/>
            <person name="Booth B.W."/>
            <person name="Pfeiffer B.D."/>
            <person name="George R.A."/>
            <person name="Svirskas R."/>
            <person name="Krzywinski M."/>
            <person name="Schein J."/>
            <person name="Accardo M.C."/>
            <person name="Damia E."/>
            <person name="Messina G."/>
            <person name="Mendez-Lago M."/>
            <person name="de Pablos B."/>
            <person name="Demakova O.V."/>
            <person name="Andreyeva E.N."/>
            <person name="Boldyreva L.V."/>
            <person name="Marra M."/>
            <person name="Carvalho A.B."/>
            <person name="Dimitri P."/>
            <person name="Villasante A."/>
            <person name="Zhimulev I.F."/>
            <person name="Rubin G.M."/>
            <person name="Karpen G.H."/>
            <person name="Celniker S.E."/>
        </authorList>
    </citation>
    <scope>NUCLEOTIDE SEQUENCE [LARGE SCALE GENOMIC DNA]</scope>
    <source>
        <strain evidence="4">Berkeley</strain>
    </source>
</reference>
<evidence type="ECO:0000313" key="3">
    <source>
        <dbReference type="FlyBase" id="FBgn0262838"/>
    </source>
</evidence>
<dbReference type="BioGRID-ORCS" id="12798334">
    <property type="hits" value="0 hits in 1 CRISPR screen"/>
</dbReference>
<reference evidence="2 4" key="4">
    <citation type="journal article" date="2002" name="Genome Biol.">
        <title>The transposable elements of the Drosophila melanogaster euchromatin: a genomics perspective.</title>
        <authorList>
            <person name="Kaminker J.S."/>
            <person name="Bergman C.M."/>
            <person name="Kronmiller B."/>
            <person name="Carlson J."/>
            <person name="Svirskas R."/>
            <person name="Patel S."/>
            <person name="Frise E."/>
            <person name="Wheeler D.A."/>
            <person name="Lewis S.E."/>
            <person name="Rubin G.M."/>
            <person name="Ashburner M."/>
            <person name="Celniker S.E."/>
        </authorList>
    </citation>
    <scope>NUCLEOTIDE SEQUENCE [LARGE SCALE GENOMIC DNA]</scope>
    <source>
        <strain evidence="4">Berkeley</strain>
    </source>
</reference>
<dbReference type="GeneID" id="12798334"/>
<proteinExistence type="predicted"/>
<protein>
    <submittedName>
        <fullName evidence="2">Bomanin tailed 1</fullName>
    </submittedName>
</protein>
<accession>A0A0B4K792</accession>
<reference evidence="2 4" key="3">
    <citation type="journal article" date="2002" name="Genome Biol.">
        <title>Annotation of the Drosophila melanogaster euchromatic genome: a systematic review.</title>
        <authorList>
            <person name="Misra S."/>
            <person name="Crosby M.A."/>
            <person name="Mungall C.J."/>
            <person name="Matthews B.B."/>
            <person name="Campbell K.S."/>
            <person name="Hradecky P."/>
            <person name="Huang Y."/>
            <person name="Kaminker J.S."/>
            <person name="Millburn G.H."/>
            <person name="Prochnik S.E."/>
            <person name="Smith C.D."/>
            <person name="Tupy J.L."/>
            <person name="Whitfied E.J."/>
            <person name="Bayraktaroglu L."/>
            <person name="Berman B.P."/>
            <person name="Bettencourt B.R."/>
            <person name="Celniker S.E."/>
            <person name="de Grey A.D."/>
            <person name="Drysdale R.A."/>
            <person name="Harris N.L."/>
            <person name="Richter J."/>
            <person name="Russo S."/>
            <person name="Schroeder A.J."/>
            <person name="Shu S.Q."/>
            <person name="Stapleton M."/>
            <person name="Yamada C."/>
            <person name="Ashburner M."/>
            <person name="Gelbart W.M."/>
            <person name="Rubin G.M."/>
            <person name="Lewis S.E."/>
        </authorList>
    </citation>
    <scope>GENOME REANNOTATION</scope>
    <source>
        <strain evidence="4">Berkeley</strain>
    </source>
</reference>
<dbReference type="STRING" id="7227.FBpp0297216"/>
<sequence>MKWFSILFALLALIFFVEFGYARTIPRITIRNGDIIVHGNCNDCTARATKNSAHLSIKFTRRW</sequence>
<dbReference type="PhylomeDB" id="A0A0B4K792"/>
<dbReference type="VEuPathDB" id="VectorBase:FBgn0262838"/>
<dbReference type="KEGG" id="dme:Dmel_CG43202"/>
<reference evidence="2 4" key="10">
    <citation type="journal article" date="2015" name="G3 (Bethesda)">
        <title>Gene Model Annotations for Drosophila melanogaster: The Rule-Benders.</title>
        <authorList>
            <consortium name="FlyBase Consortium"/>
            <person name="Crosby M.A."/>
            <person name="Gramates L.S."/>
            <person name="Dos Santos G."/>
            <person name="Matthews B.B."/>
            <person name="St Pierre S.E."/>
            <person name="Zhou P."/>
            <person name="Schroeder A.J."/>
            <person name="Falls K."/>
            <person name="Emmert D.B."/>
            <person name="Russo S.M."/>
            <person name="Gelbart W.M."/>
            <person name="null"/>
        </authorList>
    </citation>
    <scope>NUCLEOTIDE SEQUENCE [LARGE SCALE GENOMIC DNA]</scope>
    <source>
        <strain evidence="4">Berkeley</strain>
    </source>
</reference>
<reference evidence="2 4" key="7">
    <citation type="journal article" date="2007" name="Science">
        <title>The Release 5.1 annotation of Drosophila melanogaster heterochromatin.</title>
        <authorList>
            <person name="Smith C.D."/>
            <person name="Shu S."/>
            <person name="Mungall C.J."/>
            <person name="Karpen G.H."/>
        </authorList>
    </citation>
    <scope>NUCLEOTIDE SEQUENCE [LARGE SCALE GENOMIC DNA]</scope>
    <source>
        <strain evidence="4">Berkeley</strain>
    </source>
</reference>
<dbReference type="CTD" id="12798334"/>
<dbReference type="FlyBase" id="FBgn0262838">
    <property type="gene designation" value="BomT1"/>
</dbReference>
<organism evidence="2 4">
    <name type="scientific">Drosophila melanogaster</name>
    <name type="common">Fruit fly</name>
    <dbReference type="NCBI Taxonomy" id="7227"/>
    <lineage>
        <taxon>Eukaryota</taxon>
        <taxon>Metazoa</taxon>
        <taxon>Ecdysozoa</taxon>
        <taxon>Arthropoda</taxon>
        <taxon>Hexapoda</taxon>
        <taxon>Insecta</taxon>
        <taxon>Pterygota</taxon>
        <taxon>Neoptera</taxon>
        <taxon>Endopterygota</taxon>
        <taxon>Diptera</taxon>
        <taxon>Brachycera</taxon>
        <taxon>Muscomorpha</taxon>
        <taxon>Ephydroidea</taxon>
        <taxon>Drosophilidae</taxon>
        <taxon>Drosophila</taxon>
        <taxon>Sophophora</taxon>
    </lineage>
</organism>
<reference evidence="2 4" key="5">
    <citation type="journal article" date="2002" name="Genome Biol.">
        <title>Heterochromatic sequences in a Drosophila whole-genome shotgun assembly.</title>
        <authorList>
            <person name="Hoskins R.A."/>
            <person name="Smith C.D."/>
            <person name="Carlson J.W."/>
            <person name="Carvalho A.B."/>
            <person name="Halpern A."/>
            <person name="Kaminker J.S."/>
            <person name="Kennedy C."/>
            <person name="Mungall C.J."/>
            <person name="Sullivan B.A."/>
            <person name="Sutton G.G."/>
            <person name="Yasuhara J.C."/>
            <person name="Wakimoto B.T."/>
            <person name="Myers E.W."/>
            <person name="Celniker S.E."/>
            <person name="Rubin G.M."/>
            <person name="Karpen G.H."/>
        </authorList>
    </citation>
    <scope>NUCLEOTIDE SEQUENCE [LARGE SCALE GENOMIC DNA]</scope>
    <source>
        <strain evidence="4">Berkeley</strain>
    </source>
</reference>